<dbReference type="AlphaFoldDB" id="A0A6S6RTD6"/>
<proteinExistence type="predicted"/>
<feature type="transmembrane region" description="Helical" evidence="1">
    <location>
        <begin position="12"/>
        <end position="35"/>
    </location>
</feature>
<keyword evidence="1" id="KW-0472">Membrane</keyword>
<evidence type="ECO:0000256" key="1">
    <source>
        <dbReference type="SAM" id="Phobius"/>
    </source>
</evidence>
<feature type="transmembrane region" description="Helical" evidence="1">
    <location>
        <begin position="116"/>
        <end position="135"/>
    </location>
</feature>
<sequence length="147" mass="16697">MTSIKSLNSTVNFFQSILIALILALTIVPIIFLLTSANASWVIMATLLWAIGSLFIFHPFLLYVYPHLITKAGVYLLTSVLIIISVWFNISIITFFLPDNYLYYGLINATLTKVALWGSIYLIFINALITNFILISNIDFYKEESLF</sequence>
<feature type="transmembrane region" description="Helical" evidence="1">
    <location>
        <begin position="41"/>
        <end position="65"/>
    </location>
</feature>
<dbReference type="EMBL" id="CACVAP010000011">
    <property type="protein sequence ID" value="CAA6798746.1"/>
    <property type="molecule type" value="Genomic_DNA"/>
</dbReference>
<keyword evidence="1" id="KW-0812">Transmembrane</keyword>
<name>A0A6S6RTD6_9BACT</name>
<keyword evidence="1" id="KW-1133">Transmembrane helix</keyword>
<accession>A0A6S6RTD6</accession>
<organism evidence="2">
    <name type="scientific">uncultured Sulfurovum sp</name>
    <dbReference type="NCBI Taxonomy" id="269237"/>
    <lineage>
        <taxon>Bacteria</taxon>
        <taxon>Pseudomonadati</taxon>
        <taxon>Campylobacterota</taxon>
        <taxon>Epsilonproteobacteria</taxon>
        <taxon>Campylobacterales</taxon>
        <taxon>Sulfurovaceae</taxon>
        <taxon>Sulfurovum</taxon>
        <taxon>environmental samples</taxon>
    </lineage>
</organism>
<feature type="transmembrane region" description="Helical" evidence="1">
    <location>
        <begin position="72"/>
        <end position="96"/>
    </location>
</feature>
<reference evidence="2" key="1">
    <citation type="submission" date="2020-01" db="EMBL/GenBank/DDBJ databases">
        <authorList>
            <person name="Meier V. D."/>
            <person name="Meier V D."/>
        </authorList>
    </citation>
    <scope>NUCLEOTIDE SEQUENCE</scope>
    <source>
        <strain evidence="2">HLG_WM_MAG_06</strain>
    </source>
</reference>
<protein>
    <submittedName>
        <fullName evidence="2">Uncharacterized protein</fullName>
    </submittedName>
</protein>
<evidence type="ECO:0000313" key="2">
    <source>
        <dbReference type="EMBL" id="CAA6798746.1"/>
    </source>
</evidence>
<gene>
    <name evidence="2" type="ORF">HELGO_WM2257</name>
</gene>